<protein>
    <submittedName>
        <fullName evidence="2">Uncharacterized protein</fullName>
    </submittedName>
</protein>
<keyword evidence="1" id="KW-0472">Membrane</keyword>
<keyword evidence="3" id="KW-1185">Reference proteome</keyword>
<reference evidence="2 3" key="1">
    <citation type="journal article" date="2014" name="Curr. Biol.">
        <title>The genome of the clonal raider ant Cerapachys biroi.</title>
        <authorList>
            <person name="Oxley P.R."/>
            <person name="Ji L."/>
            <person name="Fetter-Pruneda I."/>
            <person name="McKenzie S.K."/>
            <person name="Li C."/>
            <person name="Hu H."/>
            <person name="Zhang G."/>
            <person name="Kronauer D.J."/>
        </authorList>
    </citation>
    <scope>NUCLEOTIDE SEQUENCE [LARGE SCALE GENOMIC DNA]</scope>
</reference>
<proteinExistence type="predicted"/>
<feature type="transmembrane region" description="Helical" evidence="1">
    <location>
        <begin position="15"/>
        <end position="35"/>
    </location>
</feature>
<keyword evidence="1" id="KW-1133">Transmembrane helix</keyword>
<keyword evidence="1" id="KW-0812">Transmembrane</keyword>
<accession>A0A026WM62</accession>
<evidence type="ECO:0000256" key="1">
    <source>
        <dbReference type="SAM" id="Phobius"/>
    </source>
</evidence>
<name>A0A026WM62_OOCBI</name>
<sequence length="54" mass="6278">MHDCFDSNEDTKREYVLIIYEILVIYFCISLFVTICKIRLLDSGEVAVIFPMAS</sequence>
<dbReference type="Proteomes" id="UP000053097">
    <property type="component" value="Unassembled WGS sequence"/>
</dbReference>
<evidence type="ECO:0000313" key="3">
    <source>
        <dbReference type="Proteomes" id="UP000053097"/>
    </source>
</evidence>
<dbReference type="EMBL" id="KK107152">
    <property type="protein sequence ID" value="EZA57142.1"/>
    <property type="molecule type" value="Genomic_DNA"/>
</dbReference>
<gene>
    <name evidence="2" type="ORF">X777_01748</name>
</gene>
<evidence type="ECO:0000313" key="2">
    <source>
        <dbReference type="EMBL" id="EZA57142.1"/>
    </source>
</evidence>
<organism evidence="2 3">
    <name type="scientific">Ooceraea biroi</name>
    <name type="common">Clonal raider ant</name>
    <name type="synonym">Cerapachys biroi</name>
    <dbReference type="NCBI Taxonomy" id="2015173"/>
    <lineage>
        <taxon>Eukaryota</taxon>
        <taxon>Metazoa</taxon>
        <taxon>Ecdysozoa</taxon>
        <taxon>Arthropoda</taxon>
        <taxon>Hexapoda</taxon>
        <taxon>Insecta</taxon>
        <taxon>Pterygota</taxon>
        <taxon>Neoptera</taxon>
        <taxon>Endopterygota</taxon>
        <taxon>Hymenoptera</taxon>
        <taxon>Apocrita</taxon>
        <taxon>Aculeata</taxon>
        <taxon>Formicoidea</taxon>
        <taxon>Formicidae</taxon>
        <taxon>Dorylinae</taxon>
        <taxon>Ooceraea</taxon>
    </lineage>
</organism>
<dbReference type="AlphaFoldDB" id="A0A026WM62"/>